<evidence type="ECO:0000313" key="2">
    <source>
        <dbReference type="EMBL" id="SGZ55863.1"/>
    </source>
</evidence>
<organism evidence="2 3">
    <name type="scientific">Sungouiella intermedia</name>
    <dbReference type="NCBI Taxonomy" id="45354"/>
    <lineage>
        <taxon>Eukaryota</taxon>
        <taxon>Fungi</taxon>
        <taxon>Dikarya</taxon>
        <taxon>Ascomycota</taxon>
        <taxon>Saccharomycotina</taxon>
        <taxon>Pichiomycetes</taxon>
        <taxon>Metschnikowiaceae</taxon>
        <taxon>Sungouiella</taxon>
    </lineage>
</organism>
<dbReference type="EMBL" id="LT635760">
    <property type="protein sequence ID" value="SGZ55863.1"/>
    <property type="molecule type" value="Genomic_DNA"/>
</dbReference>
<proteinExistence type="predicted"/>
<evidence type="ECO:0000256" key="1">
    <source>
        <dbReference type="SAM" id="MobiDB-lite"/>
    </source>
</evidence>
<dbReference type="OrthoDB" id="4093459at2759"/>
<keyword evidence="3" id="KW-1185">Reference proteome</keyword>
<reference evidence="2 3" key="1">
    <citation type="submission" date="2016-10" db="EMBL/GenBank/DDBJ databases">
        <authorList>
            <person name="de Groot N.N."/>
        </authorList>
    </citation>
    <scope>NUCLEOTIDE SEQUENCE [LARGE SCALE GENOMIC DNA]</scope>
    <source>
        <strain evidence="2 3">CBS 141442</strain>
    </source>
</reference>
<protein>
    <submittedName>
        <fullName evidence="2">CIC11C00000001705</fullName>
    </submittedName>
</protein>
<feature type="region of interest" description="Disordered" evidence="1">
    <location>
        <begin position="1"/>
        <end position="27"/>
    </location>
</feature>
<sequence>MSDWAAKLQSRGSQSPDSVAHASVSKSALPEPYNASEVLRALSARYDNIVAGAKADKTGEKARVYRSLESSSAWSTKGGANKKRDDEYNLLFEVNRSIHIQKHRK</sequence>
<evidence type="ECO:0000313" key="3">
    <source>
        <dbReference type="Proteomes" id="UP000182334"/>
    </source>
</evidence>
<name>A0A1L0BWY7_9ASCO</name>
<dbReference type="Proteomes" id="UP000182334">
    <property type="component" value="Chromosome V"/>
</dbReference>
<accession>A0A1L0BWY7</accession>
<gene>
    <name evidence="2" type="ORF">SAMEA4029010_CIC11G00000001705</name>
</gene>
<dbReference type="AlphaFoldDB" id="A0A1L0BWY7"/>